<dbReference type="InterPro" id="IPR042529">
    <property type="entry name" value="IF_2B-like_C"/>
</dbReference>
<name>A0A6I6DED1_9FIRM</name>
<dbReference type="NCBIfam" id="TIGR00524">
    <property type="entry name" value="eIF-2B_rel"/>
    <property type="match status" value="1"/>
</dbReference>
<evidence type="ECO:0000313" key="4">
    <source>
        <dbReference type="Proteomes" id="UP000426444"/>
    </source>
</evidence>
<gene>
    <name evidence="3" type="ORF">SYNTR_0325</name>
</gene>
<keyword evidence="2 3" id="KW-0413">Isomerase</keyword>
<accession>A0A6I6DED1</accession>
<protein>
    <submittedName>
        <fullName evidence="3">S-methyl-5-thioribose-1-phosphate isomerase</fullName>
        <ecNumber evidence="3">5.3.1.23</ecNumber>
    </submittedName>
</protein>
<evidence type="ECO:0000256" key="1">
    <source>
        <dbReference type="ARBA" id="ARBA00009117"/>
    </source>
</evidence>
<dbReference type="NCBIfam" id="NF004326">
    <property type="entry name" value="PRK05720.1"/>
    <property type="match status" value="1"/>
</dbReference>
<dbReference type="GO" id="GO:0019509">
    <property type="term" value="P:L-methionine salvage from methylthioadenosine"/>
    <property type="evidence" value="ECO:0007669"/>
    <property type="project" value="TreeGrafter"/>
</dbReference>
<reference evidence="4" key="1">
    <citation type="journal article" date="2019" name="Microbiology">
        <title>Complete Genome Sequence of an Uncultured Bacterium of the Candidate Phylum Bipolaricaulota.</title>
        <authorList>
            <person name="Kadnikov V.V."/>
            <person name="Mardanov A.V."/>
            <person name="Beletsky A.V."/>
            <person name="Frank Y.A."/>
            <person name="Karnachuk O.V."/>
            <person name="Ravin N.V."/>
        </authorList>
    </citation>
    <scope>NUCLEOTIDE SEQUENCE [LARGE SCALE GENOMIC DNA]</scope>
</reference>
<dbReference type="Proteomes" id="UP000426444">
    <property type="component" value="Chromosome"/>
</dbReference>
<comment type="similarity">
    <text evidence="1">Belongs to the eIF-2B alpha/beta/delta subunits family. MtnA subfamily.</text>
</comment>
<dbReference type="Gene3D" id="1.20.120.420">
    <property type="entry name" value="translation initiation factor eif-2b, domain 1"/>
    <property type="match status" value="1"/>
</dbReference>
<dbReference type="Gene3D" id="3.40.50.10470">
    <property type="entry name" value="Translation initiation factor eif-2b, domain 2"/>
    <property type="match status" value="1"/>
</dbReference>
<dbReference type="InterPro" id="IPR037171">
    <property type="entry name" value="NagB/RpiA_transferase-like"/>
</dbReference>
<dbReference type="KEGG" id="salq:SYNTR_0325"/>
<dbReference type="AlphaFoldDB" id="A0A6I6DED1"/>
<dbReference type="InterPro" id="IPR000649">
    <property type="entry name" value="IF-2B-related"/>
</dbReference>
<dbReference type="OrthoDB" id="9803436at2"/>
<dbReference type="GO" id="GO:0046523">
    <property type="term" value="F:S-methyl-5-thioribose-1-phosphate isomerase activity"/>
    <property type="evidence" value="ECO:0007669"/>
    <property type="project" value="UniProtKB-EC"/>
</dbReference>
<evidence type="ECO:0000313" key="3">
    <source>
        <dbReference type="EMBL" id="QGT98918.1"/>
    </source>
</evidence>
<evidence type="ECO:0000256" key="2">
    <source>
        <dbReference type="ARBA" id="ARBA00023235"/>
    </source>
</evidence>
<dbReference type="EMBL" id="CP046457">
    <property type="protein sequence ID" value="QGT98918.1"/>
    <property type="molecule type" value="Genomic_DNA"/>
</dbReference>
<dbReference type="EC" id="5.3.1.23" evidence="3"/>
<dbReference type="InterPro" id="IPR011559">
    <property type="entry name" value="Initiation_fac_2B_a/b/d"/>
</dbReference>
<dbReference type="PANTHER" id="PTHR43475">
    <property type="entry name" value="METHYLTHIORIBOSE-1-PHOSPHATE ISOMERASE"/>
    <property type="match status" value="1"/>
</dbReference>
<dbReference type="InterPro" id="IPR027363">
    <property type="entry name" value="M1Pi_N"/>
</dbReference>
<organism evidence="3 4">
    <name type="scientific">Candidatus Syntrophocurvum alkaliphilum</name>
    <dbReference type="NCBI Taxonomy" id="2293317"/>
    <lineage>
        <taxon>Bacteria</taxon>
        <taxon>Bacillati</taxon>
        <taxon>Bacillota</taxon>
        <taxon>Clostridia</taxon>
        <taxon>Eubacteriales</taxon>
        <taxon>Syntrophomonadaceae</taxon>
        <taxon>Candidatus Syntrophocurvum</taxon>
    </lineage>
</organism>
<dbReference type="PANTHER" id="PTHR43475:SF1">
    <property type="entry name" value="METHYLTHIORIBOSE-1-PHOSPHATE ISOMERASE"/>
    <property type="match status" value="1"/>
</dbReference>
<proteinExistence type="inferred from homology"/>
<dbReference type="RefSeq" id="WP_156202863.1">
    <property type="nucleotide sequence ID" value="NZ_CP046457.1"/>
</dbReference>
<sequence length="344" mass="38062">MQQPILMDINQTVFLKEDAVVMVDRRYLPHKIVEVTCNNYEDVAWAIEQMVVQGAGDIAIAAGYGLYLAAIDIEKNKSDHISDVRASLWSVKKRLINTRPTGYHLKALLDKTFDSVNWEDDIASQILNSIEKAISKQQNRSRLTGKVAERLLENGDTLLTHCFPGPALLYMLMFAKKNNKTINVIATETRPYLQGARLTAWSVSEMGISVALITDNMAAYCMSQEMITKVFTAADRVAMDGTVANKVGTFQLALAAKYHQIPFYVLGYGGPDSTCLSGNSIKIESRDPEEVLTFKGSKITGDEVEGIYPAFDLTPASLINGIITDRGMLNPGEIGRYWNIPKIG</sequence>
<dbReference type="Pfam" id="PF01008">
    <property type="entry name" value="IF-2B"/>
    <property type="match status" value="1"/>
</dbReference>
<dbReference type="SUPFAM" id="SSF100950">
    <property type="entry name" value="NagB/RpiA/CoA transferase-like"/>
    <property type="match status" value="1"/>
</dbReference>
<keyword evidence="4" id="KW-1185">Reference proteome</keyword>